<evidence type="ECO:0000256" key="1">
    <source>
        <dbReference type="ARBA" id="ARBA00008642"/>
    </source>
</evidence>
<comment type="catalytic activity">
    <reaction evidence="10">
        <text>malonyl-[ACP] + acetyl-CoA + H(+) = 3-oxobutanoyl-[ACP] + CO2 + CoA</text>
        <dbReference type="Rhea" id="RHEA:12080"/>
        <dbReference type="Rhea" id="RHEA-COMP:9623"/>
        <dbReference type="Rhea" id="RHEA-COMP:9625"/>
        <dbReference type="ChEBI" id="CHEBI:15378"/>
        <dbReference type="ChEBI" id="CHEBI:16526"/>
        <dbReference type="ChEBI" id="CHEBI:57287"/>
        <dbReference type="ChEBI" id="CHEBI:57288"/>
        <dbReference type="ChEBI" id="CHEBI:78449"/>
        <dbReference type="ChEBI" id="CHEBI:78450"/>
        <dbReference type="EC" id="2.3.1.180"/>
    </reaction>
</comment>
<evidence type="ECO:0000256" key="2">
    <source>
        <dbReference type="ARBA" id="ARBA00022490"/>
    </source>
</evidence>
<keyword evidence="3 10" id="KW-0444">Lipid biosynthesis</keyword>
<dbReference type="RefSeq" id="WP_339964176.1">
    <property type="nucleotide sequence ID" value="NZ_JBBHJY010000001.1"/>
</dbReference>
<keyword evidence="7 10" id="KW-0275">Fatty acid biosynthesis</keyword>
<dbReference type="PANTHER" id="PTHR34069:SF2">
    <property type="entry name" value="BETA-KETOACYL-[ACYL-CARRIER-PROTEIN] SYNTHASE III"/>
    <property type="match status" value="1"/>
</dbReference>
<dbReference type="NCBIfam" id="TIGR00747">
    <property type="entry name" value="fabH"/>
    <property type="match status" value="1"/>
</dbReference>
<dbReference type="InterPro" id="IPR004655">
    <property type="entry name" value="FabH"/>
</dbReference>
<comment type="similarity">
    <text evidence="1 10">Belongs to the thiolase-like superfamily. FabH family.</text>
</comment>
<feature type="domain" description="Beta-ketoacyl-[acyl-carrier-protein] synthase III C-terminal" evidence="11">
    <location>
        <begin position="235"/>
        <end position="323"/>
    </location>
</feature>
<keyword evidence="2 10" id="KW-0963">Cytoplasm</keyword>
<keyword evidence="8 10" id="KW-0511">Multifunctional enzyme</keyword>
<keyword evidence="6 10" id="KW-0443">Lipid metabolism</keyword>
<dbReference type="PANTHER" id="PTHR34069">
    <property type="entry name" value="3-OXOACYL-[ACYL-CARRIER-PROTEIN] SYNTHASE 3"/>
    <property type="match status" value="1"/>
</dbReference>
<dbReference type="CDD" id="cd00830">
    <property type="entry name" value="KAS_III"/>
    <property type="match status" value="1"/>
</dbReference>
<comment type="domain">
    <text evidence="10">The last Arg residue of the ACP-binding site is essential for the weak association between ACP/AcpP and FabH.</text>
</comment>
<sequence>MTLRAVITGTGSALPVRRVDNEEMARLVDTSDDWIRERTGIRSRYFAGEGETTSTLATAAARKAIEAAGIDASSIDLIVLGTTTPDQTFPATATTVQAALGCNGGMAFDVQAVCSGFLYALGVADSMIRSGMASKALVIGAETMSRLLDFDDRGTCVLFGDGAGAVVLEGRESDDPDAPGILATKLHADGAHNELLFVDGGASTTGTVGKLRMTGNQVFKHAVNNLADVLREVLEISGRQASDIDWVVPHQANSRIIEGTAKKLGLPMDRVIMTVDQHANTSAASVPLALDAAVRDGRIVPGQLIVLEAMGGGFTWGASLVRM</sequence>
<evidence type="ECO:0000313" key="14">
    <source>
        <dbReference type="Proteomes" id="UP001379235"/>
    </source>
</evidence>
<name>A0ABU8S4U8_9SPHN</name>
<evidence type="ECO:0000259" key="12">
    <source>
        <dbReference type="Pfam" id="PF08545"/>
    </source>
</evidence>
<comment type="subunit">
    <text evidence="10">Homodimer.</text>
</comment>
<comment type="function">
    <text evidence="10">Catalyzes the condensation reaction of fatty acid synthesis by the addition to an acyl acceptor of two carbons from malonyl-ACP. Catalyzes the first condensation reaction which initiates fatty acid synthesis and may therefore play a role in governing the total rate of fatty acid production. Possesses both acetoacetyl-ACP synthase and acetyl transacylase activities. Its substrate specificity determines the biosynthesis of branched-chain and/or straight-chain of fatty acids.</text>
</comment>
<dbReference type="Pfam" id="PF08545">
    <property type="entry name" value="ACP_syn_III"/>
    <property type="match status" value="1"/>
</dbReference>
<evidence type="ECO:0000313" key="13">
    <source>
        <dbReference type="EMBL" id="MEJ6008589.1"/>
    </source>
</evidence>
<dbReference type="InterPro" id="IPR013747">
    <property type="entry name" value="ACP_syn_III_C"/>
</dbReference>
<dbReference type="HAMAP" id="MF_01815">
    <property type="entry name" value="FabH"/>
    <property type="match status" value="1"/>
</dbReference>
<comment type="caution">
    <text evidence="13">The sequence shown here is derived from an EMBL/GenBank/DDBJ whole genome shotgun (WGS) entry which is preliminary data.</text>
</comment>
<evidence type="ECO:0000256" key="7">
    <source>
        <dbReference type="ARBA" id="ARBA00023160"/>
    </source>
</evidence>
<evidence type="ECO:0000256" key="9">
    <source>
        <dbReference type="ARBA" id="ARBA00023315"/>
    </source>
</evidence>
<dbReference type="InterPro" id="IPR016039">
    <property type="entry name" value="Thiolase-like"/>
</dbReference>
<dbReference type="SUPFAM" id="SSF53901">
    <property type="entry name" value="Thiolase-like"/>
    <property type="match status" value="1"/>
</dbReference>
<feature type="active site" evidence="10">
    <location>
        <position position="280"/>
    </location>
</feature>
<keyword evidence="14" id="KW-1185">Reference proteome</keyword>
<protein>
    <recommendedName>
        <fullName evidence="10">Beta-ketoacyl-[acyl-carrier-protein] synthase III</fullName>
        <shortName evidence="10">Beta-ketoacyl-ACP synthase III</shortName>
        <shortName evidence="10">KAS III</shortName>
        <ecNumber evidence="10">2.3.1.180</ecNumber>
    </recommendedName>
    <alternativeName>
        <fullName evidence="10">3-oxoacyl-[acyl-carrier-protein] synthase 3</fullName>
    </alternativeName>
    <alternativeName>
        <fullName evidence="10">3-oxoacyl-[acyl-carrier-protein] synthase III</fullName>
    </alternativeName>
</protein>
<feature type="region of interest" description="ACP-binding" evidence="10">
    <location>
        <begin position="251"/>
        <end position="255"/>
    </location>
</feature>
<dbReference type="Pfam" id="PF08541">
    <property type="entry name" value="ACP_syn_III_C"/>
    <property type="match status" value="1"/>
</dbReference>
<evidence type="ECO:0000256" key="3">
    <source>
        <dbReference type="ARBA" id="ARBA00022516"/>
    </source>
</evidence>
<keyword evidence="5 10" id="KW-0276">Fatty acid metabolism</keyword>
<evidence type="ECO:0000256" key="4">
    <source>
        <dbReference type="ARBA" id="ARBA00022679"/>
    </source>
</evidence>
<dbReference type="Gene3D" id="3.40.47.10">
    <property type="match status" value="1"/>
</dbReference>
<dbReference type="EMBL" id="JBBHJY010000001">
    <property type="protein sequence ID" value="MEJ6008589.1"/>
    <property type="molecule type" value="Genomic_DNA"/>
</dbReference>
<evidence type="ECO:0000256" key="6">
    <source>
        <dbReference type="ARBA" id="ARBA00023098"/>
    </source>
</evidence>
<reference evidence="13 14" key="1">
    <citation type="submission" date="2024-03" db="EMBL/GenBank/DDBJ databases">
        <authorList>
            <person name="Jo J.-H."/>
        </authorList>
    </citation>
    <scope>NUCLEOTIDE SEQUENCE [LARGE SCALE GENOMIC DNA]</scope>
    <source>
        <strain evidence="13 14">AS3R-12</strain>
    </source>
</reference>
<evidence type="ECO:0000256" key="5">
    <source>
        <dbReference type="ARBA" id="ARBA00022832"/>
    </source>
</evidence>
<dbReference type="GO" id="GO:0033818">
    <property type="term" value="F:beta-ketoacyl-acyl-carrier-protein synthase III activity"/>
    <property type="evidence" value="ECO:0007669"/>
    <property type="project" value="UniProtKB-EC"/>
</dbReference>
<gene>
    <name evidence="10" type="primary">fabH</name>
    <name evidence="13" type="ORF">WG900_01500</name>
</gene>
<feature type="active site" evidence="10">
    <location>
        <position position="114"/>
    </location>
</feature>
<dbReference type="NCBIfam" id="NF006829">
    <property type="entry name" value="PRK09352.1"/>
    <property type="match status" value="1"/>
</dbReference>
<keyword evidence="9 10" id="KW-0012">Acyltransferase</keyword>
<feature type="active site" evidence="10">
    <location>
        <position position="250"/>
    </location>
</feature>
<accession>A0ABU8S4U8</accession>
<dbReference type="Proteomes" id="UP001379235">
    <property type="component" value="Unassembled WGS sequence"/>
</dbReference>
<organism evidence="13 14">
    <name type="scientific">Novosphingobium aquae</name>
    <dbReference type="NCBI Taxonomy" id="3133435"/>
    <lineage>
        <taxon>Bacteria</taxon>
        <taxon>Pseudomonadati</taxon>
        <taxon>Pseudomonadota</taxon>
        <taxon>Alphaproteobacteria</taxon>
        <taxon>Sphingomonadales</taxon>
        <taxon>Sphingomonadaceae</taxon>
        <taxon>Novosphingobium</taxon>
    </lineage>
</organism>
<keyword evidence="4 10" id="KW-0808">Transferase</keyword>
<dbReference type="EC" id="2.3.1.180" evidence="10"/>
<evidence type="ECO:0000259" key="11">
    <source>
        <dbReference type="Pfam" id="PF08541"/>
    </source>
</evidence>
<feature type="domain" description="Beta-ketoacyl-[acyl-carrier-protein] synthase III N-terminal" evidence="12">
    <location>
        <begin position="108"/>
        <end position="190"/>
    </location>
</feature>
<comment type="subcellular location">
    <subcellularLocation>
        <location evidence="10">Cytoplasm</location>
    </subcellularLocation>
</comment>
<dbReference type="InterPro" id="IPR013751">
    <property type="entry name" value="ACP_syn_III_N"/>
</dbReference>
<evidence type="ECO:0000256" key="8">
    <source>
        <dbReference type="ARBA" id="ARBA00023268"/>
    </source>
</evidence>
<comment type="pathway">
    <text evidence="10">Lipid metabolism; fatty acid biosynthesis.</text>
</comment>
<proteinExistence type="inferred from homology"/>
<evidence type="ECO:0000256" key="10">
    <source>
        <dbReference type="HAMAP-Rule" id="MF_01815"/>
    </source>
</evidence>